<protein>
    <submittedName>
        <fullName evidence="3">Sensor histidine kinase</fullName>
    </submittedName>
</protein>
<feature type="transmembrane region" description="Helical" evidence="1">
    <location>
        <begin position="47"/>
        <end position="68"/>
    </location>
</feature>
<gene>
    <name evidence="3" type="ORF">J3495_11015</name>
</gene>
<keyword evidence="3" id="KW-0808">Transferase</keyword>
<evidence type="ECO:0000259" key="2">
    <source>
        <dbReference type="Pfam" id="PF06580"/>
    </source>
</evidence>
<keyword evidence="1" id="KW-1133">Transmembrane helix</keyword>
<feature type="transmembrane region" description="Helical" evidence="1">
    <location>
        <begin position="16"/>
        <end position="35"/>
    </location>
</feature>
<comment type="caution">
    <text evidence="3">The sequence shown here is derived from an EMBL/GenBank/DDBJ whole genome shotgun (WGS) entry which is preliminary data.</text>
</comment>
<dbReference type="InterPro" id="IPR010559">
    <property type="entry name" value="Sig_transdc_His_kin_internal"/>
</dbReference>
<dbReference type="RefSeq" id="WP_210666611.1">
    <property type="nucleotide sequence ID" value="NZ_JAGFBV010000016.1"/>
</dbReference>
<feature type="domain" description="Signal transduction histidine kinase internal region" evidence="2">
    <location>
        <begin position="169"/>
        <end position="247"/>
    </location>
</feature>
<dbReference type="Proteomes" id="UP000675047">
    <property type="component" value="Unassembled WGS sequence"/>
</dbReference>
<keyword evidence="1" id="KW-0472">Membrane</keyword>
<dbReference type="InterPro" id="IPR050640">
    <property type="entry name" value="Bact_2-comp_sensor_kinase"/>
</dbReference>
<organism evidence="3 4">
    <name type="scientific">Flavobacterium geliluteum</name>
    <dbReference type="NCBI Taxonomy" id="2816120"/>
    <lineage>
        <taxon>Bacteria</taxon>
        <taxon>Pseudomonadati</taxon>
        <taxon>Bacteroidota</taxon>
        <taxon>Flavobacteriia</taxon>
        <taxon>Flavobacteriales</taxon>
        <taxon>Flavobacteriaceae</taxon>
        <taxon>Flavobacterium</taxon>
    </lineage>
</organism>
<dbReference type="EMBL" id="JAGFBV010000016">
    <property type="protein sequence ID" value="MBP4138617.1"/>
    <property type="molecule type" value="Genomic_DNA"/>
</dbReference>
<keyword evidence="1" id="KW-0812">Transmembrane</keyword>
<evidence type="ECO:0000256" key="1">
    <source>
        <dbReference type="SAM" id="Phobius"/>
    </source>
</evidence>
<reference evidence="3 4" key="1">
    <citation type="submission" date="2021-03" db="EMBL/GenBank/DDBJ databases">
        <title>Flavobacterium Flabelliformis Sp. Nov. And Flavobacterium Geliluteum Sp. Nov., Two Novel Multidrug Resistant Psychrophilic Species Isolated From Antarctica.</title>
        <authorList>
            <person name="Kralova S."/>
            <person name="Busse H.J."/>
            <person name="Bezdicek M."/>
            <person name="Nykrynova M."/>
            <person name="Kroupova E."/>
            <person name="Krsek D."/>
            <person name="Sedlacek I."/>
        </authorList>
    </citation>
    <scope>NUCLEOTIDE SEQUENCE [LARGE SCALE GENOMIC DNA]</scope>
    <source>
        <strain evidence="3 4">P7388</strain>
    </source>
</reference>
<dbReference type="AlphaFoldDB" id="A0A940XA90"/>
<dbReference type="PANTHER" id="PTHR34220:SF7">
    <property type="entry name" value="SENSOR HISTIDINE KINASE YPDA"/>
    <property type="match status" value="1"/>
</dbReference>
<dbReference type="PANTHER" id="PTHR34220">
    <property type="entry name" value="SENSOR HISTIDINE KINASE YPDA"/>
    <property type="match status" value="1"/>
</dbReference>
<name>A0A940XA90_9FLAO</name>
<evidence type="ECO:0000313" key="4">
    <source>
        <dbReference type="Proteomes" id="UP000675047"/>
    </source>
</evidence>
<dbReference type="GO" id="GO:0000155">
    <property type="term" value="F:phosphorelay sensor kinase activity"/>
    <property type="evidence" value="ECO:0007669"/>
    <property type="project" value="InterPro"/>
</dbReference>
<accession>A0A940XA90</accession>
<sequence>MDFFKRIWEYIESNRILKHVLFWLGYTLINISVGLNTEDESLAETLVFLIILLIPQALATYILAYFIIAKIFFRKKYVLAFFCFFFTVYFFSALARLTVVYVGEPLFRVPPFEQESFFEIFTDLRKLWVHYIPAVFMVSFMFLFVKFFLEYKRKKEEETQLLKENAEVELKALKAQLNPHFLFNTLNNIYSLSLDNSPRTPVAIGKLADILDHILYKCNDQFVNVNTEIELLKNYIELEKLRYDDRLQISFGSNIEKDIQIPPLLLLSLVENAFKHGAGEDSGSPKIDIDIYQKDKIFKFEISNSVSNTFVISDKVKIGLSNITKQLDLIYANNYQLDIQQTAKAFTVVLQINLQY</sequence>
<dbReference type="Pfam" id="PF06580">
    <property type="entry name" value="His_kinase"/>
    <property type="match status" value="1"/>
</dbReference>
<proteinExistence type="predicted"/>
<feature type="transmembrane region" description="Helical" evidence="1">
    <location>
        <begin position="77"/>
        <end position="102"/>
    </location>
</feature>
<dbReference type="GO" id="GO:0016020">
    <property type="term" value="C:membrane"/>
    <property type="evidence" value="ECO:0007669"/>
    <property type="project" value="InterPro"/>
</dbReference>
<keyword evidence="3" id="KW-0418">Kinase</keyword>
<evidence type="ECO:0000313" key="3">
    <source>
        <dbReference type="EMBL" id="MBP4138617.1"/>
    </source>
</evidence>
<feature type="transmembrane region" description="Helical" evidence="1">
    <location>
        <begin position="128"/>
        <end position="149"/>
    </location>
</feature>
<keyword evidence="4" id="KW-1185">Reference proteome</keyword>